<dbReference type="PRINTS" id="PR00141">
    <property type="entry name" value="PROTEASOME"/>
</dbReference>
<dbReference type="GO" id="GO:0005634">
    <property type="term" value="C:nucleus"/>
    <property type="evidence" value="ECO:0007669"/>
    <property type="project" value="UniProtKB-SubCell"/>
</dbReference>
<keyword evidence="6" id="KW-0888">Threonine protease</keyword>
<sequence>MAPRKENTERKAFQYARGMSRSKEAERTMEAVLDTGGRGDWKQDAYGSELAQAMCAHPRSFTIPAVPDPAAYCKQNFGVGYGTDTEQAVQFAKGTTTLAFKFQGGIIVSVDSRSTMGPYIASGTVKKVIEINPYLLGTMAGGAADCAFWERNLGMQCRLYELRNKERISVAAASKLLANTMFQYRGYGLSMGTMVTGWDRTGPQLYYVDNDATRLHGNLFSVGSGSTYAYGVLDSRYRYDLTVEEAIDLGKRAIYHATHRDAYSGGTCNLYHVQENGWVKIGSWDVNELHYLYADEKENAAGAAEEKVASS</sequence>
<dbReference type="GO" id="GO:0004298">
    <property type="term" value="F:threonine-type endopeptidase activity"/>
    <property type="evidence" value="ECO:0007669"/>
    <property type="project" value="UniProtKB-KW"/>
</dbReference>
<gene>
    <name evidence="12" type="ORF">RMAR1173_LOCUS1521</name>
</gene>
<evidence type="ECO:0000256" key="6">
    <source>
        <dbReference type="ARBA" id="ARBA00022698"/>
    </source>
</evidence>
<keyword evidence="8" id="KW-0647">Proteasome</keyword>
<reference evidence="12" key="1">
    <citation type="submission" date="2021-01" db="EMBL/GenBank/DDBJ databases">
        <authorList>
            <person name="Corre E."/>
            <person name="Pelletier E."/>
            <person name="Niang G."/>
            <person name="Scheremetjew M."/>
            <person name="Finn R."/>
            <person name="Kale V."/>
            <person name="Holt S."/>
            <person name="Cochrane G."/>
            <person name="Meng A."/>
            <person name="Brown T."/>
            <person name="Cohen L."/>
        </authorList>
    </citation>
    <scope>NUCLEOTIDE SEQUENCE</scope>
    <source>
        <strain evidence="12">CCMP1243</strain>
    </source>
</reference>
<feature type="active site" description="Nucleophile" evidence="11">
    <location>
        <position position="95"/>
    </location>
</feature>
<keyword evidence="7" id="KW-0378">Hydrolase</keyword>
<dbReference type="EC" id="3.4.25.1" evidence="3"/>
<dbReference type="Pfam" id="PF00227">
    <property type="entry name" value="Proteasome"/>
    <property type="match status" value="1"/>
</dbReference>
<dbReference type="InterPro" id="IPR000243">
    <property type="entry name" value="Pept_T1A_subB"/>
</dbReference>
<keyword evidence="9" id="KW-0865">Zymogen</keyword>
<evidence type="ECO:0000256" key="11">
    <source>
        <dbReference type="PIRSR" id="PIRSR600243-1"/>
    </source>
</evidence>
<dbReference type="PANTHER" id="PTHR32194">
    <property type="entry name" value="METALLOPROTEASE TLDD"/>
    <property type="match status" value="1"/>
</dbReference>
<dbReference type="FunFam" id="3.60.20.10:FF:000051">
    <property type="entry name" value="Proteasome subunit beta"/>
    <property type="match status" value="1"/>
</dbReference>
<evidence type="ECO:0000256" key="9">
    <source>
        <dbReference type="ARBA" id="ARBA00023145"/>
    </source>
</evidence>
<keyword evidence="4" id="KW-0963">Cytoplasm</keyword>
<dbReference type="GO" id="GO:0005737">
    <property type="term" value="C:cytoplasm"/>
    <property type="evidence" value="ECO:0007669"/>
    <property type="project" value="TreeGrafter"/>
</dbReference>
<evidence type="ECO:0000256" key="1">
    <source>
        <dbReference type="ARBA" id="ARBA00001198"/>
    </source>
</evidence>
<dbReference type="Gene3D" id="3.60.20.10">
    <property type="entry name" value="Glutamine Phosphoribosylpyrophosphate, subunit 1, domain 1"/>
    <property type="match status" value="1"/>
</dbReference>
<dbReference type="InterPro" id="IPR001353">
    <property type="entry name" value="Proteasome_sua/b"/>
</dbReference>
<protein>
    <recommendedName>
        <fullName evidence="3">proteasome endopeptidase complex</fullName>
        <ecNumber evidence="3">3.4.25.1</ecNumber>
    </recommendedName>
</protein>
<dbReference type="GO" id="GO:0051603">
    <property type="term" value="P:proteolysis involved in protein catabolic process"/>
    <property type="evidence" value="ECO:0007669"/>
    <property type="project" value="InterPro"/>
</dbReference>
<dbReference type="PANTHER" id="PTHR32194:SF3">
    <property type="entry name" value="PROTEASOME SUBUNIT BETA"/>
    <property type="match status" value="1"/>
</dbReference>
<evidence type="ECO:0000313" key="12">
    <source>
        <dbReference type="EMBL" id="CAD9662821.1"/>
    </source>
</evidence>
<comment type="catalytic activity">
    <reaction evidence="1">
        <text>Cleavage of peptide bonds with very broad specificity.</text>
        <dbReference type="EC" id="3.4.25.1"/>
    </reaction>
</comment>
<dbReference type="PROSITE" id="PS51476">
    <property type="entry name" value="PROTEASOME_BETA_2"/>
    <property type="match status" value="1"/>
</dbReference>
<evidence type="ECO:0000256" key="8">
    <source>
        <dbReference type="ARBA" id="ARBA00022942"/>
    </source>
</evidence>
<comment type="subcellular location">
    <subcellularLocation>
        <location evidence="2">Nucleus</location>
    </subcellularLocation>
</comment>
<dbReference type="CDD" id="cd03761">
    <property type="entry name" value="proteasome_beta_type_5"/>
    <property type="match status" value="1"/>
</dbReference>
<dbReference type="InterPro" id="IPR029055">
    <property type="entry name" value="Ntn_hydrolases_N"/>
</dbReference>
<dbReference type="SUPFAM" id="SSF56235">
    <property type="entry name" value="N-terminal nucleophile aminohydrolases (Ntn hydrolases)"/>
    <property type="match status" value="1"/>
</dbReference>
<keyword evidence="10" id="KW-0539">Nucleus</keyword>
<dbReference type="InterPro" id="IPR023333">
    <property type="entry name" value="Proteasome_suB-type"/>
</dbReference>
<evidence type="ECO:0000256" key="5">
    <source>
        <dbReference type="ARBA" id="ARBA00022670"/>
    </source>
</evidence>
<evidence type="ECO:0000256" key="7">
    <source>
        <dbReference type="ARBA" id="ARBA00022801"/>
    </source>
</evidence>
<evidence type="ECO:0000256" key="10">
    <source>
        <dbReference type="ARBA" id="ARBA00023242"/>
    </source>
</evidence>
<keyword evidence="5" id="KW-0645">Protease</keyword>
<name>A0A7S2R7G5_9STRA</name>
<dbReference type="GO" id="GO:0005839">
    <property type="term" value="C:proteasome core complex"/>
    <property type="evidence" value="ECO:0007669"/>
    <property type="project" value="InterPro"/>
</dbReference>
<dbReference type="AlphaFoldDB" id="A0A7S2R7G5"/>
<evidence type="ECO:0000256" key="4">
    <source>
        <dbReference type="ARBA" id="ARBA00022490"/>
    </source>
</evidence>
<dbReference type="EMBL" id="HBHJ01002381">
    <property type="protein sequence ID" value="CAD9662821.1"/>
    <property type="molecule type" value="Transcribed_RNA"/>
</dbReference>
<proteinExistence type="predicted"/>
<evidence type="ECO:0000256" key="2">
    <source>
        <dbReference type="ARBA" id="ARBA00004123"/>
    </source>
</evidence>
<accession>A0A7S2R7G5</accession>
<organism evidence="12">
    <name type="scientific">Rhizochromulina marina</name>
    <dbReference type="NCBI Taxonomy" id="1034831"/>
    <lineage>
        <taxon>Eukaryota</taxon>
        <taxon>Sar</taxon>
        <taxon>Stramenopiles</taxon>
        <taxon>Ochrophyta</taxon>
        <taxon>Dictyochophyceae</taxon>
        <taxon>Rhizochromulinales</taxon>
        <taxon>Rhizochromulina</taxon>
    </lineage>
</organism>
<evidence type="ECO:0000256" key="3">
    <source>
        <dbReference type="ARBA" id="ARBA00012039"/>
    </source>
</evidence>